<dbReference type="GO" id="GO:0006515">
    <property type="term" value="P:protein quality control for misfolded or incompletely synthesized proteins"/>
    <property type="evidence" value="ECO:0007669"/>
    <property type="project" value="TreeGrafter"/>
</dbReference>
<dbReference type="InterPro" id="IPR023562">
    <property type="entry name" value="ClpP/TepA"/>
</dbReference>
<dbReference type="GO" id="GO:0051117">
    <property type="term" value="F:ATPase binding"/>
    <property type="evidence" value="ECO:0007669"/>
    <property type="project" value="TreeGrafter"/>
</dbReference>
<protein>
    <recommendedName>
        <fullName evidence="7">ATP-dependent Clp protease proteolytic subunit</fullName>
    </recommendedName>
</protein>
<evidence type="ECO:0000313" key="6">
    <source>
        <dbReference type="Proteomes" id="UP000003277"/>
    </source>
</evidence>
<evidence type="ECO:0000313" key="5">
    <source>
        <dbReference type="EMBL" id="EHO63548.1"/>
    </source>
</evidence>
<dbReference type="RefSeq" id="WP_008859069.1">
    <property type="nucleotide sequence ID" value="NZ_JH591187.1"/>
</dbReference>
<dbReference type="PANTHER" id="PTHR10381">
    <property type="entry name" value="ATP-DEPENDENT CLP PROTEASE PROTEOLYTIC SUBUNIT"/>
    <property type="match status" value="1"/>
</dbReference>
<dbReference type="PATRIC" id="fig|742743.3.peg.577"/>
<evidence type="ECO:0000256" key="2">
    <source>
        <dbReference type="ARBA" id="ARBA00022801"/>
    </source>
</evidence>
<gene>
    <name evidence="5" type="ORF">HMPREF9453_00565</name>
</gene>
<feature type="region of interest" description="Disordered" evidence="4">
    <location>
        <begin position="170"/>
        <end position="226"/>
    </location>
</feature>
<feature type="compositionally biased region" description="Basic and acidic residues" evidence="4">
    <location>
        <begin position="188"/>
        <end position="217"/>
    </location>
</feature>
<dbReference type="SUPFAM" id="SSF52096">
    <property type="entry name" value="ClpP/crotonase"/>
    <property type="match status" value="1"/>
</dbReference>
<dbReference type="HOGENOM" id="CLU_1223149_0_0_9"/>
<dbReference type="Proteomes" id="UP000003277">
    <property type="component" value="Unassembled WGS sequence"/>
</dbReference>
<evidence type="ECO:0000256" key="4">
    <source>
        <dbReference type="SAM" id="MobiDB-lite"/>
    </source>
</evidence>
<evidence type="ECO:0000256" key="3">
    <source>
        <dbReference type="ARBA" id="ARBA00022825"/>
    </source>
</evidence>
<reference evidence="5 6" key="1">
    <citation type="submission" date="2011-11" db="EMBL/GenBank/DDBJ databases">
        <title>The Genome Sequence of Dialister succinatiphilus YIT 11850.</title>
        <authorList>
            <consortium name="The Broad Institute Genome Sequencing Platform"/>
            <person name="Earl A."/>
            <person name="Ward D."/>
            <person name="Feldgarden M."/>
            <person name="Gevers D."/>
            <person name="Morotomi M."/>
            <person name="Young S.K."/>
            <person name="Zeng Q."/>
            <person name="Gargeya S."/>
            <person name="Fitzgerald M."/>
            <person name="Haas B."/>
            <person name="Abouelleil A."/>
            <person name="Alvarado L."/>
            <person name="Arachchi H.M."/>
            <person name="Berlin A."/>
            <person name="Brown A."/>
            <person name="Chapman S.B."/>
            <person name="Dunbar C."/>
            <person name="Gearin G."/>
            <person name="Goldberg J."/>
            <person name="Griggs A."/>
            <person name="Gujja S."/>
            <person name="Heiman D."/>
            <person name="Howarth C."/>
            <person name="Lui A."/>
            <person name="MacDonald P.J.P."/>
            <person name="Montmayeur A."/>
            <person name="Murphy C."/>
            <person name="Neiman D."/>
            <person name="Pearson M."/>
            <person name="Priest M."/>
            <person name="Roberts A."/>
            <person name="Saif S."/>
            <person name="Shea T."/>
            <person name="Sisk P."/>
            <person name="Stolte C."/>
            <person name="Sykes S."/>
            <person name="Wortman J."/>
            <person name="Nusbaum C."/>
            <person name="Birren B."/>
        </authorList>
    </citation>
    <scope>NUCLEOTIDE SEQUENCE [LARGE SCALE GENOMIC DNA]</scope>
    <source>
        <strain evidence="5 6">YIT 11850</strain>
    </source>
</reference>
<name>H1CYX7_9FIRM</name>
<dbReference type="InterPro" id="IPR029045">
    <property type="entry name" value="ClpP/crotonase-like_dom_sf"/>
</dbReference>
<evidence type="ECO:0008006" key="7">
    <source>
        <dbReference type="Google" id="ProtNLM"/>
    </source>
</evidence>
<organism evidence="5 6">
    <name type="scientific">Dialister succinatiphilus YIT 11850</name>
    <dbReference type="NCBI Taxonomy" id="742743"/>
    <lineage>
        <taxon>Bacteria</taxon>
        <taxon>Bacillati</taxon>
        <taxon>Bacillota</taxon>
        <taxon>Negativicutes</taxon>
        <taxon>Veillonellales</taxon>
        <taxon>Veillonellaceae</taxon>
        <taxon>Dialister</taxon>
    </lineage>
</organism>
<sequence length="226" mass="24558">MELYLNGLICFTDDLVDAIENSKEDVHITINSPGGVVTDALNVVNAIQKCLHTVNATVEVMACSAAAMIALSCDNVEIEPTGIIMIHNSWGTFTGNKKELQNDIDAMAAMDGAMHKAIETHCKDKSIIGKMEDGDVWMTGTDAAQYFDNITVVERKRSDRLAAVADLSTFLMPKQDEPQAPQEEPPEPEAKAELPKAEEPPKEEPKAEIKPEQKAAKLDPVTAALL</sequence>
<dbReference type="OrthoDB" id="9806592at2"/>
<dbReference type="eggNOG" id="COG0740">
    <property type="taxonomic scope" value="Bacteria"/>
</dbReference>
<dbReference type="CDD" id="cd07016">
    <property type="entry name" value="S14_ClpP_1"/>
    <property type="match status" value="1"/>
</dbReference>
<dbReference type="PANTHER" id="PTHR10381:SF70">
    <property type="entry name" value="ATP-DEPENDENT CLP PROTEASE PROTEOLYTIC SUBUNIT"/>
    <property type="match status" value="1"/>
</dbReference>
<keyword evidence="2" id="KW-0378">Hydrolase</keyword>
<dbReference type="Gene3D" id="3.90.226.10">
    <property type="entry name" value="2-enoyl-CoA Hydratase, Chain A, domain 1"/>
    <property type="match status" value="1"/>
</dbReference>
<keyword evidence="1" id="KW-0645">Protease</keyword>
<dbReference type="AlphaFoldDB" id="H1CYX7"/>
<keyword evidence="3" id="KW-0720">Serine protease</keyword>
<proteinExistence type="predicted"/>
<dbReference type="EMBL" id="ADLT01000015">
    <property type="protein sequence ID" value="EHO63548.1"/>
    <property type="molecule type" value="Genomic_DNA"/>
</dbReference>
<dbReference type="GO" id="GO:0009368">
    <property type="term" value="C:endopeptidase Clp complex"/>
    <property type="evidence" value="ECO:0007669"/>
    <property type="project" value="TreeGrafter"/>
</dbReference>
<dbReference type="GO" id="GO:0004176">
    <property type="term" value="F:ATP-dependent peptidase activity"/>
    <property type="evidence" value="ECO:0007669"/>
    <property type="project" value="TreeGrafter"/>
</dbReference>
<keyword evidence="6" id="KW-1185">Reference proteome</keyword>
<comment type="caution">
    <text evidence="5">The sequence shown here is derived from an EMBL/GenBank/DDBJ whole genome shotgun (WGS) entry which is preliminary data.</text>
</comment>
<dbReference type="Pfam" id="PF00574">
    <property type="entry name" value="CLP_protease"/>
    <property type="match status" value="1"/>
</dbReference>
<accession>H1CYX7</accession>
<dbReference type="STRING" id="742743.HMPREF9453_00565"/>
<evidence type="ECO:0000256" key="1">
    <source>
        <dbReference type="ARBA" id="ARBA00022670"/>
    </source>
</evidence>
<dbReference type="GO" id="GO:0004252">
    <property type="term" value="F:serine-type endopeptidase activity"/>
    <property type="evidence" value="ECO:0007669"/>
    <property type="project" value="TreeGrafter"/>
</dbReference>